<dbReference type="AlphaFoldDB" id="A0A438GTY4"/>
<protein>
    <submittedName>
        <fullName evidence="1">Uncharacterized protein</fullName>
    </submittedName>
</protein>
<comment type="caution">
    <text evidence="1">The sequence shown here is derived from an EMBL/GenBank/DDBJ whole genome shotgun (WGS) entry which is preliminary data.</text>
</comment>
<reference evidence="1 2" key="1">
    <citation type="journal article" date="2018" name="PLoS Genet.">
        <title>Population sequencing reveals clonal diversity and ancestral inbreeding in the grapevine cultivar Chardonnay.</title>
        <authorList>
            <person name="Roach M.J."/>
            <person name="Johnson D.L."/>
            <person name="Bohlmann J."/>
            <person name="van Vuuren H.J."/>
            <person name="Jones S.J."/>
            <person name="Pretorius I.S."/>
            <person name="Schmidt S.A."/>
            <person name="Borneman A.R."/>
        </authorList>
    </citation>
    <scope>NUCLEOTIDE SEQUENCE [LARGE SCALE GENOMIC DNA]</scope>
    <source>
        <strain evidence="2">cv. Chardonnay</strain>
        <tissue evidence="1">Leaf</tissue>
    </source>
</reference>
<proteinExistence type="predicted"/>
<dbReference type="EMBL" id="QGNW01000343">
    <property type="protein sequence ID" value="RVW75667.1"/>
    <property type="molecule type" value="Genomic_DNA"/>
</dbReference>
<dbReference type="Proteomes" id="UP000288805">
    <property type="component" value="Unassembled WGS sequence"/>
</dbReference>
<accession>A0A438GTY4</accession>
<gene>
    <name evidence="1" type="ORF">CK203_055262</name>
</gene>
<organism evidence="1 2">
    <name type="scientific">Vitis vinifera</name>
    <name type="common">Grape</name>
    <dbReference type="NCBI Taxonomy" id="29760"/>
    <lineage>
        <taxon>Eukaryota</taxon>
        <taxon>Viridiplantae</taxon>
        <taxon>Streptophyta</taxon>
        <taxon>Embryophyta</taxon>
        <taxon>Tracheophyta</taxon>
        <taxon>Spermatophyta</taxon>
        <taxon>Magnoliopsida</taxon>
        <taxon>eudicotyledons</taxon>
        <taxon>Gunneridae</taxon>
        <taxon>Pentapetalae</taxon>
        <taxon>rosids</taxon>
        <taxon>Vitales</taxon>
        <taxon>Vitaceae</taxon>
        <taxon>Viteae</taxon>
        <taxon>Vitis</taxon>
    </lineage>
</organism>
<evidence type="ECO:0000313" key="2">
    <source>
        <dbReference type="Proteomes" id="UP000288805"/>
    </source>
</evidence>
<sequence>MVDLFKRANKYSMLEDDICVVIQQVLVTSRPARNDSAGGFKLGNQLRQVVDPGSSTNLLQISAYKQMGFPPFALGIPSGYCLDSTKTQNFPGKRRTTCPSWSNYPNVQFSVVEDLSPFNAIMGHT</sequence>
<evidence type="ECO:0000313" key="1">
    <source>
        <dbReference type="EMBL" id="RVW75667.1"/>
    </source>
</evidence>
<name>A0A438GTY4_VITVI</name>